<proteinExistence type="predicted"/>
<gene>
    <name evidence="1" type="ORF">DPMN_035150</name>
</gene>
<name>A0A9D4RMP7_DREPO</name>
<evidence type="ECO:0000313" key="2">
    <source>
        <dbReference type="Proteomes" id="UP000828390"/>
    </source>
</evidence>
<protein>
    <submittedName>
        <fullName evidence="1">Uncharacterized protein</fullName>
    </submittedName>
</protein>
<reference evidence="1" key="1">
    <citation type="journal article" date="2019" name="bioRxiv">
        <title>The Genome of the Zebra Mussel, Dreissena polymorpha: A Resource for Invasive Species Research.</title>
        <authorList>
            <person name="McCartney M.A."/>
            <person name="Auch B."/>
            <person name="Kono T."/>
            <person name="Mallez S."/>
            <person name="Zhang Y."/>
            <person name="Obille A."/>
            <person name="Becker A."/>
            <person name="Abrahante J.E."/>
            <person name="Garbe J."/>
            <person name="Badalamenti J.P."/>
            <person name="Herman A."/>
            <person name="Mangelson H."/>
            <person name="Liachko I."/>
            <person name="Sullivan S."/>
            <person name="Sone E.D."/>
            <person name="Koren S."/>
            <person name="Silverstein K.A.T."/>
            <person name="Beckman K.B."/>
            <person name="Gohl D.M."/>
        </authorList>
    </citation>
    <scope>NUCLEOTIDE SEQUENCE</scope>
    <source>
        <strain evidence="1">Duluth1</strain>
        <tissue evidence="1">Whole animal</tissue>
    </source>
</reference>
<dbReference type="AlphaFoldDB" id="A0A9D4RMP7"/>
<organism evidence="1 2">
    <name type="scientific">Dreissena polymorpha</name>
    <name type="common">Zebra mussel</name>
    <name type="synonym">Mytilus polymorpha</name>
    <dbReference type="NCBI Taxonomy" id="45954"/>
    <lineage>
        <taxon>Eukaryota</taxon>
        <taxon>Metazoa</taxon>
        <taxon>Spiralia</taxon>
        <taxon>Lophotrochozoa</taxon>
        <taxon>Mollusca</taxon>
        <taxon>Bivalvia</taxon>
        <taxon>Autobranchia</taxon>
        <taxon>Heteroconchia</taxon>
        <taxon>Euheterodonta</taxon>
        <taxon>Imparidentia</taxon>
        <taxon>Neoheterodontei</taxon>
        <taxon>Myida</taxon>
        <taxon>Dreissenoidea</taxon>
        <taxon>Dreissenidae</taxon>
        <taxon>Dreissena</taxon>
    </lineage>
</organism>
<evidence type="ECO:0000313" key="1">
    <source>
        <dbReference type="EMBL" id="KAH3871935.1"/>
    </source>
</evidence>
<sequence>MFSSILPCNIKTVLLTETLECYLMCSTALFLTDTVYHYSDLCFHPLGAITPSLFLNPVNVKSPSLLTLLISFFAPDRLI</sequence>
<dbReference type="EMBL" id="JAIWYP010000002">
    <property type="protein sequence ID" value="KAH3871935.1"/>
    <property type="molecule type" value="Genomic_DNA"/>
</dbReference>
<reference evidence="1" key="2">
    <citation type="submission" date="2020-11" db="EMBL/GenBank/DDBJ databases">
        <authorList>
            <person name="McCartney M.A."/>
            <person name="Auch B."/>
            <person name="Kono T."/>
            <person name="Mallez S."/>
            <person name="Becker A."/>
            <person name="Gohl D.M."/>
            <person name="Silverstein K.A.T."/>
            <person name="Koren S."/>
            <person name="Bechman K.B."/>
            <person name="Herman A."/>
            <person name="Abrahante J.E."/>
            <person name="Garbe J."/>
        </authorList>
    </citation>
    <scope>NUCLEOTIDE SEQUENCE</scope>
    <source>
        <strain evidence="1">Duluth1</strain>
        <tissue evidence="1">Whole animal</tissue>
    </source>
</reference>
<keyword evidence="2" id="KW-1185">Reference proteome</keyword>
<comment type="caution">
    <text evidence="1">The sequence shown here is derived from an EMBL/GenBank/DDBJ whole genome shotgun (WGS) entry which is preliminary data.</text>
</comment>
<accession>A0A9D4RMP7</accession>
<dbReference type="Proteomes" id="UP000828390">
    <property type="component" value="Unassembled WGS sequence"/>
</dbReference>